<dbReference type="GO" id="GO:0046872">
    <property type="term" value="F:metal ion binding"/>
    <property type="evidence" value="ECO:0007669"/>
    <property type="project" value="UniProtKB-KW"/>
</dbReference>
<keyword evidence="5" id="KW-0694">RNA-binding</keyword>
<keyword evidence="4" id="KW-0460">Magnesium</keyword>
<accession>A0A1M5NG31</accession>
<dbReference type="SUPFAM" id="SSF50249">
    <property type="entry name" value="Nucleic acid-binding proteins"/>
    <property type="match status" value="1"/>
</dbReference>
<dbReference type="OrthoDB" id="9804278at2"/>
<name>A0A1M5NG31_9FIRM</name>
<dbReference type="Gene3D" id="2.40.50.140">
    <property type="entry name" value="Nucleic acid-binding proteins"/>
    <property type="match status" value="1"/>
</dbReference>
<evidence type="ECO:0000256" key="1">
    <source>
        <dbReference type="ARBA" id="ARBA00001946"/>
    </source>
</evidence>
<dbReference type="AlphaFoldDB" id="A0A1M5NG31"/>
<dbReference type="InterPro" id="IPR019307">
    <property type="entry name" value="RNA-bd_AU-1/RNase_E/G"/>
</dbReference>
<dbReference type="PANTHER" id="PTHR30001:SF0">
    <property type="entry name" value="RIBONUCLEASE G"/>
    <property type="match status" value="1"/>
</dbReference>
<dbReference type="RefSeq" id="WP_072722845.1">
    <property type="nucleotide sequence ID" value="NZ_FQXH01000005.1"/>
</dbReference>
<dbReference type="GO" id="GO:0006364">
    <property type="term" value="P:rRNA processing"/>
    <property type="evidence" value="ECO:0007669"/>
    <property type="project" value="TreeGrafter"/>
</dbReference>
<sequence length="467" mass="53947">MKYLIVDVGLYQSKIAYLEDNKLKDLFVEDNRNKKTQNNIYRGIVKNILLGMEAAFVDIGLDKNAYLKLDNKVQNIKNGHEVLVQIKKEPIGDKGAKLTSEISIPGRYLVLMPTRCDIVVSNKIKDEKEIKRLKGIVSKLKPENVGVIIRTEAFGKDEQDFKKDFKELIDVYNNIKKKNKLGIGPKLLYEDLDMTLKVIRDIFNSDFDKVIVNNLEKFNQIKKLLKNIDKSYESKVEYFEEGIDIFDYYKVTNELKRALNRKVWLKSGGYIIIDKTEALTVIDVNTGKYTGNLGLDETVFNTNCEAASEIARQIRIRDIGGIILVDFIDMKNDEYKKILIKKLQEYLRDDKVKAKVLGMTNLGLVEIVRRKFKDSIDNFFKSGCIYCGGDGKIKSISTILDNIEKEVMRIKKHTNFKEILLRVSPYIYSSLNQNEFKDIEVISDYYGLNIKVEKDIDLNVNDIKIMY</sequence>
<proteinExistence type="predicted"/>
<feature type="domain" description="RNA-binding protein AU-1/Ribonuclease E/G" evidence="6">
    <location>
        <begin position="103"/>
        <end position="371"/>
    </location>
</feature>
<dbReference type="NCBIfam" id="TIGR00757">
    <property type="entry name" value="RNaseEG"/>
    <property type="match status" value="1"/>
</dbReference>
<evidence type="ECO:0000259" key="6">
    <source>
        <dbReference type="Pfam" id="PF10150"/>
    </source>
</evidence>
<protein>
    <submittedName>
        <fullName evidence="7">Ribonuclease G</fullName>
    </submittedName>
</protein>
<reference evidence="8" key="1">
    <citation type="submission" date="2016-11" db="EMBL/GenBank/DDBJ databases">
        <authorList>
            <person name="Varghese N."/>
            <person name="Submissions S."/>
        </authorList>
    </citation>
    <scope>NUCLEOTIDE SEQUENCE [LARGE SCALE GENOMIC DNA]</scope>
    <source>
        <strain evidence="8">DSM 15285</strain>
    </source>
</reference>
<dbReference type="EMBL" id="FQXH01000005">
    <property type="protein sequence ID" value="SHG88415.1"/>
    <property type="molecule type" value="Genomic_DNA"/>
</dbReference>
<comment type="cofactor">
    <cofactor evidence="1">
        <name>Mg(2+)</name>
        <dbReference type="ChEBI" id="CHEBI:18420"/>
    </cofactor>
</comment>
<dbReference type="InterPro" id="IPR012340">
    <property type="entry name" value="NA-bd_OB-fold"/>
</dbReference>
<dbReference type="CDD" id="cd04453">
    <property type="entry name" value="S1_RNase_E"/>
    <property type="match status" value="1"/>
</dbReference>
<keyword evidence="8" id="KW-1185">Reference proteome</keyword>
<dbReference type="InterPro" id="IPR004659">
    <property type="entry name" value="RNase_E/G"/>
</dbReference>
<organism evidence="7 8">
    <name type="scientific">Tepidibacter thalassicus DSM 15285</name>
    <dbReference type="NCBI Taxonomy" id="1123350"/>
    <lineage>
        <taxon>Bacteria</taxon>
        <taxon>Bacillati</taxon>
        <taxon>Bacillota</taxon>
        <taxon>Clostridia</taxon>
        <taxon>Peptostreptococcales</taxon>
        <taxon>Peptostreptococcaceae</taxon>
        <taxon>Tepidibacter</taxon>
    </lineage>
</organism>
<evidence type="ECO:0000256" key="4">
    <source>
        <dbReference type="ARBA" id="ARBA00022842"/>
    </source>
</evidence>
<dbReference type="STRING" id="1123350.SAMN02744040_00015"/>
<evidence type="ECO:0000313" key="7">
    <source>
        <dbReference type="EMBL" id="SHG88415.1"/>
    </source>
</evidence>
<dbReference type="Pfam" id="PF10150">
    <property type="entry name" value="RNase_E_G"/>
    <property type="match status" value="1"/>
</dbReference>
<dbReference type="GO" id="GO:0003723">
    <property type="term" value="F:RNA binding"/>
    <property type="evidence" value="ECO:0007669"/>
    <property type="project" value="UniProtKB-KW"/>
</dbReference>
<dbReference type="Gene3D" id="3.40.1260.20">
    <property type="entry name" value="Ribonuclease E, catalytic domain"/>
    <property type="match status" value="1"/>
</dbReference>
<evidence type="ECO:0000256" key="2">
    <source>
        <dbReference type="ARBA" id="ARBA00022723"/>
    </source>
</evidence>
<evidence type="ECO:0000256" key="3">
    <source>
        <dbReference type="ARBA" id="ARBA00022801"/>
    </source>
</evidence>
<dbReference type="GO" id="GO:0016787">
    <property type="term" value="F:hydrolase activity"/>
    <property type="evidence" value="ECO:0007669"/>
    <property type="project" value="UniProtKB-KW"/>
</dbReference>
<dbReference type="PANTHER" id="PTHR30001">
    <property type="entry name" value="RIBONUCLEASE"/>
    <property type="match status" value="1"/>
</dbReference>
<dbReference type="GO" id="GO:0005737">
    <property type="term" value="C:cytoplasm"/>
    <property type="evidence" value="ECO:0007669"/>
    <property type="project" value="TreeGrafter"/>
</dbReference>
<dbReference type="GO" id="GO:0004540">
    <property type="term" value="F:RNA nuclease activity"/>
    <property type="evidence" value="ECO:0007669"/>
    <property type="project" value="InterPro"/>
</dbReference>
<evidence type="ECO:0000256" key="5">
    <source>
        <dbReference type="ARBA" id="ARBA00022884"/>
    </source>
</evidence>
<keyword evidence="3" id="KW-0378">Hydrolase</keyword>
<keyword evidence="2" id="KW-0479">Metal-binding</keyword>
<evidence type="ECO:0000313" key="8">
    <source>
        <dbReference type="Proteomes" id="UP000242520"/>
    </source>
</evidence>
<gene>
    <name evidence="7" type="ORF">SAMN02744040_00015</name>
</gene>
<dbReference type="Proteomes" id="UP000242520">
    <property type="component" value="Unassembled WGS sequence"/>
</dbReference>